<dbReference type="EMBL" id="ABDC03023257">
    <property type="status" value="NOT_ANNOTATED_CDS"/>
    <property type="molecule type" value="Genomic_DNA"/>
</dbReference>
<protein>
    <submittedName>
        <fullName evidence="2">Uncharacterized protein</fullName>
    </submittedName>
</protein>
<organism evidence="2 3">
    <name type="scientific">Microcebus murinus</name>
    <name type="common">Gray mouse lemur</name>
    <name type="synonym">Lemur murinus</name>
    <dbReference type="NCBI Taxonomy" id="30608"/>
    <lineage>
        <taxon>Eukaryota</taxon>
        <taxon>Metazoa</taxon>
        <taxon>Chordata</taxon>
        <taxon>Craniata</taxon>
        <taxon>Vertebrata</taxon>
        <taxon>Euteleostomi</taxon>
        <taxon>Mammalia</taxon>
        <taxon>Eutheria</taxon>
        <taxon>Euarchontoglires</taxon>
        <taxon>Primates</taxon>
        <taxon>Strepsirrhini</taxon>
        <taxon>Lemuriformes</taxon>
        <taxon>Cheirogaleidae</taxon>
        <taxon>Microcebus</taxon>
    </lineage>
</organism>
<dbReference type="GeneTree" id="ENSGT00390000009664"/>
<keyword evidence="1" id="KW-0472">Membrane</keyword>
<evidence type="ECO:0000313" key="3">
    <source>
        <dbReference type="Proteomes" id="UP000694394"/>
    </source>
</evidence>
<name>A0A8C5VY76_MICMU</name>
<reference evidence="2" key="3">
    <citation type="submission" date="2025-09" db="UniProtKB">
        <authorList>
            <consortium name="Ensembl"/>
        </authorList>
    </citation>
    <scope>IDENTIFICATION</scope>
</reference>
<keyword evidence="3" id="KW-1185">Reference proteome</keyword>
<reference evidence="2" key="1">
    <citation type="submission" date="2016-12" db="EMBL/GenBank/DDBJ databases">
        <title>Mouse lemur reference genome and diversity panel.</title>
        <authorList>
            <person name="Harris R."/>
            <person name="Larsen P."/>
            <person name="Liu Y."/>
            <person name="Hughes D.S."/>
            <person name="Murali S."/>
            <person name="Raveendran M."/>
            <person name="Korchina V."/>
            <person name="Wang M."/>
            <person name="Jhangiani S."/>
            <person name="Bandaranaike D."/>
            <person name="Bellair M."/>
            <person name="Blankenburg K."/>
            <person name="Chao H."/>
            <person name="Dahdouli M."/>
            <person name="Dinh H."/>
            <person name="Doddapaneni H."/>
            <person name="English A."/>
            <person name="Firestine M."/>
            <person name="Gnanaolivu R."/>
            <person name="Gross S."/>
            <person name="Hernandez B."/>
            <person name="Javaid M."/>
            <person name="Jayaseelan J."/>
            <person name="Jones J."/>
            <person name="Khan Z."/>
            <person name="Kovar C."/>
            <person name="Kurapati P."/>
            <person name="Le B."/>
            <person name="Lee S."/>
            <person name="Li M."/>
            <person name="Mathew T."/>
            <person name="Narasimhan A."/>
            <person name="Ngo D."/>
            <person name="Nguyen L."/>
            <person name="Okwuonu G."/>
            <person name="Ongeri F."/>
            <person name="Osuji N."/>
            <person name="Pu L.-L."/>
            <person name="Puazo M."/>
            <person name="Quiroz J."/>
            <person name="Raj R."/>
            <person name="Rajbhandari K."/>
            <person name="Reid J.G."/>
            <person name="Santibanez J."/>
            <person name="Sexton D."/>
            <person name="Skinner E."/>
            <person name="Vee V."/>
            <person name="Weissenberger G."/>
            <person name="Wu Y."/>
            <person name="Xin Y."/>
            <person name="Han Y."/>
            <person name="Campbell C."/>
            <person name="Brown A."/>
            <person name="Sullivan B."/>
            <person name="Shelton J."/>
            <person name="Brown S."/>
            <person name="Dudchenko O."/>
            <person name="Machol I."/>
            <person name="Durand N."/>
            <person name="Shamim M."/>
            <person name="Lieberman A."/>
            <person name="Muzny D.M."/>
            <person name="Richards S."/>
            <person name="Yoder A."/>
            <person name="Worley K.C."/>
            <person name="Rogers J."/>
            <person name="Gibbs R.A."/>
        </authorList>
    </citation>
    <scope>NUCLEOTIDE SEQUENCE [LARGE SCALE GENOMIC DNA]</scope>
</reference>
<accession>A0A8C5VY76</accession>
<dbReference type="Proteomes" id="UP000694394">
    <property type="component" value="Chromosome 20"/>
</dbReference>
<sequence>MLRIFFNVHSAVLIEGVPFMQKDFEDGPQNIYSLYEQVSYNCFITASLYLLLGVGLNKHKENMVR</sequence>
<dbReference type="AlphaFoldDB" id="A0A8C5VY76"/>
<proteinExistence type="predicted"/>
<evidence type="ECO:0000313" key="2">
    <source>
        <dbReference type="Ensembl" id="ENSMICP00000029531.2"/>
    </source>
</evidence>
<feature type="transmembrane region" description="Helical" evidence="1">
    <location>
        <begin position="38"/>
        <end position="56"/>
    </location>
</feature>
<keyword evidence="1" id="KW-0812">Transmembrane</keyword>
<evidence type="ECO:0000256" key="1">
    <source>
        <dbReference type="SAM" id="Phobius"/>
    </source>
</evidence>
<dbReference type="Ensembl" id="ENSMICT00000033872.2">
    <property type="protein sequence ID" value="ENSMICP00000029531.2"/>
    <property type="gene ID" value="ENSMICG00000043151.1"/>
</dbReference>
<reference evidence="2" key="2">
    <citation type="submission" date="2025-08" db="UniProtKB">
        <authorList>
            <consortium name="Ensembl"/>
        </authorList>
    </citation>
    <scope>IDENTIFICATION</scope>
</reference>
<keyword evidence="1" id="KW-1133">Transmembrane helix</keyword>